<evidence type="ECO:0000256" key="7">
    <source>
        <dbReference type="ARBA" id="ARBA00033460"/>
    </source>
</evidence>
<feature type="compositionally biased region" description="Polar residues" evidence="8">
    <location>
        <begin position="19"/>
        <end position="41"/>
    </location>
</feature>
<dbReference type="PROSITE" id="PS50802">
    <property type="entry name" value="OTU"/>
    <property type="match status" value="1"/>
</dbReference>
<sequence>MTILPAKRTTAATDDKGESAQNVNVDRSNRQHNATNINDGNKTVARRPFRRSATPEASDHCLRKRFKESSKHCRRKQTRERKSPRSEIPAEEGLEANASAAATVDSNNDEAATTARENDNNDNEDATGFNSEDEYGAPLRSVKPLTDEEWTTRDSLFSRCLSDLGYEIKLMNEDGACLFRAIADQIFGDQELHYMVRTSCMDYIVKNKDFFAAYVTEDFDKYVARKRKWNVHGNHLEIQAMSEMYNRTIEVYCYKIEPINIFNGSKINADEPIRLSYHRMCHYNSISNPNNPSVGVGLGLPSYHTIDLNRRRMVDAVRASENLLIEQTMLEDKLKATDWEATNEALEEEVARESYIQYFRDAEKRLKPQGHAAGSSSTITSSQSTSRSSLRRGSVSPKGSSSPKGGSSPKGAGYSMLGSLRSSPRSSSATSNATDTEFHFGLKPSTGQSPSTQNIFDYEHRFKVGYDLLKDTKETLPQDQPPCKSNKMLNPGNIIGEDDWDDGIMAQVLAESRMSYLDDLKRNSKKLGSPGPSTSR</sequence>
<evidence type="ECO:0000256" key="1">
    <source>
        <dbReference type="ARBA" id="ARBA00000707"/>
    </source>
</evidence>
<dbReference type="InterPro" id="IPR038765">
    <property type="entry name" value="Papain-like_cys_pep_sf"/>
</dbReference>
<dbReference type="Proteomes" id="UP000695000">
    <property type="component" value="Unplaced"/>
</dbReference>
<organism evidence="10 11">
    <name type="scientific">Nicrophorus vespilloides</name>
    <name type="common">Boreal carrion beetle</name>
    <dbReference type="NCBI Taxonomy" id="110193"/>
    <lineage>
        <taxon>Eukaryota</taxon>
        <taxon>Metazoa</taxon>
        <taxon>Ecdysozoa</taxon>
        <taxon>Arthropoda</taxon>
        <taxon>Hexapoda</taxon>
        <taxon>Insecta</taxon>
        <taxon>Pterygota</taxon>
        <taxon>Neoptera</taxon>
        <taxon>Endopterygota</taxon>
        <taxon>Coleoptera</taxon>
        <taxon>Polyphaga</taxon>
        <taxon>Staphyliniformia</taxon>
        <taxon>Silphidae</taxon>
        <taxon>Nicrophorinae</taxon>
        <taxon>Nicrophorus</taxon>
    </lineage>
</organism>
<evidence type="ECO:0000313" key="10">
    <source>
        <dbReference type="Proteomes" id="UP000695000"/>
    </source>
</evidence>
<evidence type="ECO:0000256" key="2">
    <source>
        <dbReference type="ARBA" id="ARBA00010407"/>
    </source>
</evidence>
<feature type="domain" description="OTU" evidence="9">
    <location>
        <begin position="166"/>
        <end position="289"/>
    </location>
</feature>
<evidence type="ECO:0000256" key="8">
    <source>
        <dbReference type="SAM" id="MobiDB-lite"/>
    </source>
</evidence>
<keyword evidence="10" id="KW-1185">Reference proteome</keyword>
<reference evidence="11 12" key="1">
    <citation type="submission" date="2025-05" db="UniProtKB">
        <authorList>
            <consortium name="RefSeq"/>
        </authorList>
    </citation>
    <scope>IDENTIFICATION</scope>
    <source>
        <tissue evidence="11 12">Whole Larva</tissue>
    </source>
</reference>
<dbReference type="RefSeq" id="XP_017783174.1">
    <property type="nucleotide sequence ID" value="XM_017927685.1"/>
</dbReference>
<dbReference type="Pfam" id="PF02338">
    <property type="entry name" value="OTU"/>
    <property type="match status" value="1"/>
</dbReference>
<comment type="similarity">
    <text evidence="2">Belongs to the peptidase C85 family.</text>
</comment>
<evidence type="ECO:0000313" key="11">
    <source>
        <dbReference type="RefSeq" id="XP_017783174.1"/>
    </source>
</evidence>
<feature type="compositionally biased region" description="Low complexity" evidence="8">
    <location>
        <begin position="375"/>
        <end position="431"/>
    </location>
</feature>
<protein>
    <recommendedName>
        <fullName evidence="3">ubiquitinyl hydrolase 1</fullName>
        <ecNumber evidence="3">3.4.19.12</ecNumber>
    </recommendedName>
    <alternativeName>
        <fullName evidence="7">Deubiquitinating enzyme A</fullName>
    </alternativeName>
</protein>
<dbReference type="EC" id="3.4.19.12" evidence="3"/>
<feature type="compositionally biased region" description="Acidic residues" evidence="8">
    <location>
        <begin position="120"/>
        <end position="135"/>
    </location>
</feature>
<keyword evidence="5" id="KW-0833">Ubl conjugation pathway</keyword>
<feature type="compositionally biased region" description="Basic and acidic residues" evidence="8">
    <location>
        <begin position="57"/>
        <end position="71"/>
    </location>
</feature>
<dbReference type="Gene3D" id="3.90.70.80">
    <property type="match status" value="1"/>
</dbReference>
<dbReference type="RefSeq" id="XP_017783183.1">
    <property type="nucleotide sequence ID" value="XM_017927694.1"/>
</dbReference>
<evidence type="ECO:0000259" key="9">
    <source>
        <dbReference type="PROSITE" id="PS50802"/>
    </source>
</evidence>
<accession>A0ABM1N8M4</accession>
<dbReference type="InterPro" id="IPR003323">
    <property type="entry name" value="OTU_dom"/>
</dbReference>
<dbReference type="CDD" id="cd22752">
    <property type="entry name" value="OTU_OTUD5-like"/>
    <property type="match status" value="1"/>
</dbReference>
<name>A0ABM1N8M4_NICVS</name>
<evidence type="ECO:0000256" key="3">
    <source>
        <dbReference type="ARBA" id="ARBA00012759"/>
    </source>
</evidence>
<keyword evidence="4" id="KW-0645">Protease</keyword>
<keyword evidence="6" id="KW-0378">Hydrolase</keyword>
<dbReference type="InterPro" id="IPR050704">
    <property type="entry name" value="Peptidase_C85-like"/>
</dbReference>
<feature type="region of interest" description="Disordered" evidence="8">
    <location>
        <begin position="367"/>
        <end position="452"/>
    </location>
</feature>
<proteinExistence type="inferred from homology"/>
<comment type="catalytic activity">
    <reaction evidence="1">
        <text>Thiol-dependent hydrolysis of ester, thioester, amide, peptide and isopeptide bonds formed by the C-terminal Gly of ubiquitin (a 76-residue protein attached to proteins as an intracellular targeting signal).</text>
        <dbReference type="EC" id="3.4.19.12"/>
    </reaction>
</comment>
<evidence type="ECO:0000256" key="5">
    <source>
        <dbReference type="ARBA" id="ARBA00022786"/>
    </source>
</evidence>
<dbReference type="PANTHER" id="PTHR12419:SF4">
    <property type="entry name" value="OTU DOMAIN-CONTAINING PROTEIN 5"/>
    <property type="match status" value="1"/>
</dbReference>
<gene>
    <name evidence="11 12" type="primary">LOC108567306</name>
</gene>
<feature type="region of interest" description="Disordered" evidence="8">
    <location>
        <begin position="1"/>
        <end position="142"/>
    </location>
</feature>
<dbReference type="GeneID" id="108567306"/>
<dbReference type="SUPFAM" id="SSF54001">
    <property type="entry name" value="Cysteine proteinases"/>
    <property type="match status" value="1"/>
</dbReference>
<evidence type="ECO:0000256" key="6">
    <source>
        <dbReference type="ARBA" id="ARBA00022801"/>
    </source>
</evidence>
<dbReference type="PANTHER" id="PTHR12419">
    <property type="entry name" value="OTU DOMAIN CONTAINING PROTEIN"/>
    <property type="match status" value="1"/>
</dbReference>
<evidence type="ECO:0000256" key="4">
    <source>
        <dbReference type="ARBA" id="ARBA00022670"/>
    </source>
</evidence>
<evidence type="ECO:0000313" key="12">
    <source>
        <dbReference type="RefSeq" id="XP_017783183.1"/>
    </source>
</evidence>